<accession>A0A9X9WYM1</accession>
<dbReference type="Proteomes" id="UP001138751">
    <property type="component" value="Unassembled WGS sequence"/>
</dbReference>
<dbReference type="GO" id="GO:0016811">
    <property type="term" value="F:hydrolase activity, acting on carbon-nitrogen (but not peptide) bonds, in linear amides"/>
    <property type="evidence" value="ECO:0007669"/>
    <property type="project" value="InterPro"/>
</dbReference>
<dbReference type="Pfam" id="PF01804">
    <property type="entry name" value="Penicil_amidase"/>
    <property type="match status" value="1"/>
</dbReference>
<reference evidence="7" key="2">
    <citation type="journal article" date="2021" name="Syst. Appl. Microbiol.">
        <title>Roseomonas hellenica sp. nov., isolated from roots of wild-growing Alkanna tinctoria.</title>
        <authorList>
            <person name="Rat A."/>
            <person name="Naranjo H.D."/>
            <person name="Lebbe L."/>
            <person name="Cnockaert M."/>
            <person name="Krigas N."/>
            <person name="Grigoriadou K."/>
            <person name="Maloupa E."/>
            <person name="Willems A."/>
        </authorList>
    </citation>
    <scope>NUCLEOTIDE SEQUENCE</scope>
    <source>
        <strain evidence="7">LMG 31231</strain>
    </source>
</reference>
<dbReference type="GO" id="GO:0046872">
    <property type="term" value="F:metal ion binding"/>
    <property type="evidence" value="ECO:0007669"/>
    <property type="project" value="UniProtKB-KW"/>
</dbReference>
<evidence type="ECO:0000256" key="3">
    <source>
        <dbReference type="ARBA" id="ARBA00023145"/>
    </source>
</evidence>
<evidence type="ECO:0000256" key="5">
    <source>
        <dbReference type="PIRSR" id="PIRSR001227-2"/>
    </source>
</evidence>
<evidence type="ECO:0000313" key="7">
    <source>
        <dbReference type="EMBL" id="MBR0672250.1"/>
    </source>
</evidence>
<protein>
    <submittedName>
        <fullName evidence="7">Penicillin acylase family protein</fullName>
    </submittedName>
</protein>
<dbReference type="Gene3D" id="1.10.439.10">
    <property type="entry name" value="Penicillin Amidohydrolase, domain 1"/>
    <property type="match status" value="1"/>
</dbReference>
<keyword evidence="8" id="KW-1185">Reference proteome</keyword>
<dbReference type="SUPFAM" id="SSF56235">
    <property type="entry name" value="N-terminal nucleophile aminohydrolases (Ntn hydrolases)"/>
    <property type="match status" value="1"/>
</dbReference>
<keyword evidence="3" id="KW-0865">Zymogen</keyword>
<dbReference type="Gene3D" id="1.10.1400.10">
    <property type="match status" value="1"/>
</dbReference>
<keyword evidence="2" id="KW-0378">Hydrolase</keyword>
<dbReference type="PIRSF" id="PIRSF001227">
    <property type="entry name" value="Pen_acylase"/>
    <property type="match status" value="1"/>
</dbReference>
<feature type="active site" description="Nucleophile" evidence="4">
    <location>
        <position position="306"/>
    </location>
</feature>
<proteinExistence type="inferred from homology"/>
<evidence type="ECO:0000256" key="2">
    <source>
        <dbReference type="ARBA" id="ARBA00022801"/>
    </source>
</evidence>
<dbReference type="InterPro" id="IPR002692">
    <property type="entry name" value="S45"/>
</dbReference>
<feature type="transmembrane region" description="Helical" evidence="6">
    <location>
        <begin position="53"/>
        <end position="76"/>
    </location>
</feature>
<evidence type="ECO:0000256" key="4">
    <source>
        <dbReference type="PIRSR" id="PIRSR001227-1"/>
    </source>
</evidence>
<evidence type="ECO:0000256" key="1">
    <source>
        <dbReference type="ARBA" id="ARBA00006586"/>
    </source>
</evidence>
<comment type="similarity">
    <text evidence="1">Belongs to the peptidase S45 family.</text>
</comment>
<comment type="cofactor">
    <cofactor evidence="5">
        <name>Ca(2+)</name>
        <dbReference type="ChEBI" id="CHEBI:29108"/>
    </cofactor>
    <text evidence="5">Binds 1 Ca(2+) ion per dimer.</text>
</comment>
<reference evidence="7" key="1">
    <citation type="submission" date="2020-01" db="EMBL/GenBank/DDBJ databases">
        <authorList>
            <person name="Rat A."/>
        </authorList>
    </citation>
    <scope>NUCLEOTIDE SEQUENCE</scope>
    <source>
        <strain evidence="7">LMG 31231</strain>
    </source>
</reference>
<feature type="binding site" evidence="5">
    <location>
        <position position="382"/>
    </location>
    <ligand>
        <name>Ca(2+)</name>
        <dbReference type="ChEBI" id="CHEBI:29108"/>
    </ligand>
</feature>
<feature type="binding site" evidence="5">
    <location>
        <position position="232"/>
    </location>
    <ligand>
        <name>Ca(2+)</name>
        <dbReference type="ChEBI" id="CHEBI:29108"/>
    </ligand>
</feature>
<sequence length="836" mass="88702">MARAAATDVETALTGFARRIDPAPPPRRRWFPSRPAGAIFTRVKTLLRWCGRIAGGLILLLALVVAGVAATVWWTLPARDGHFDIPGLSAPVEVAFDEYGIPRISARAEHDAWAALGWLHARDRMFQMEMMRRGASGRLAEVTGSGGLRVDRFMRLLGLVPRAEADLAALPADVRAALEAYARGVNAWIARRGRFAGPEFVLLGAPEPWRPVDSLLWGKVMGLWLSGNWRTELDRARLAAILPPERLEDLWPRDFSAGRPDAPEMQAALAPAEAPPPAVPPLAGLERLEAALPRFPEDAPLPSMASNAWTVDGARSATGAPLLASDPHLGFGAPILWYLARIELPGGRILAGASAPGVPGIVIGRSDRLAWGFTTTHSDTQDVFVERLAGPDAYETPEGPRTFTVREEVIQVRWGAPVTLRVRETRHGPVVSDLDAPAGRADGTVLAVAMANLQPGDTAAAGLIALNGARSIAEAREAARLITSPSQNLMVADADGGIAMFLTGRAPVRRSGDGSRPVPGWDGSADWTGFAPFEALPHVERPASGLIANANNRIVPAGHGVFLGRDWPGDWRFRRIGALLDGPSRPDAAGFAAMQADRYSLFAAEVLPALRAAPRPPGAAGAAHDILSAWQGGMEAARAEPLLFHAALARFGRGLLTRAGLPEDAWRASPEFLRRVLTDAATGAAWCGEAGCGPLLSAALARAVADLAPVHGPDPAAWRWGPAHEARFEHSLLRFLPGLGALTRITTPTGGDGETVARAGLGPEVGGRFGNIHGAGFRGVFDLADPTATFVVIATGQSGHPMSQHWADQVPAWRDGVLLRLGPVEGEPSGRIRLTP</sequence>
<keyword evidence="6" id="KW-0472">Membrane</keyword>
<evidence type="ECO:0000313" key="8">
    <source>
        <dbReference type="Proteomes" id="UP001138751"/>
    </source>
</evidence>
<dbReference type="PANTHER" id="PTHR34218:SF4">
    <property type="entry name" value="ACYL-HOMOSERINE LACTONE ACYLASE QUIP"/>
    <property type="match status" value="1"/>
</dbReference>
<dbReference type="InterPro" id="IPR014395">
    <property type="entry name" value="Pen/GL7ACA/AHL_acylase"/>
</dbReference>
<dbReference type="EMBL" id="JAAEDM010000036">
    <property type="protein sequence ID" value="MBR0672250.1"/>
    <property type="molecule type" value="Genomic_DNA"/>
</dbReference>
<evidence type="ECO:0000256" key="6">
    <source>
        <dbReference type="SAM" id="Phobius"/>
    </source>
</evidence>
<keyword evidence="6" id="KW-1133">Transmembrane helix</keyword>
<dbReference type="InterPro" id="IPR029055">
    <property type="entry name" value="Ntn_hydrolases_N"/>
</dbReference>
<keyword evidence="6" id="KW-0812">Transmembrane</keyword>
<keyword evidence="5" id="KW-0106">Calcium</keyword>
<dbReference type="InterPro" id="IPR023343">
    <property type="entry name" value="Penicillin_amidase_dom1"/>
</dbReference>
<name>A0A9X9WYM1_9PROT</name>
<dbReference type="PANTHER" id="PTHR34218">
    <property type="entry name" value="PEPTIDASE S45 PENICILLIN AMIDASE"/>
    <property type="match status" value="1"/>
</dbReference>
<comment type="caution">
    <text evidence="7">The sequence shown here is derived from an EMBL/GenBank/DDBJ whole genome shotgun (WGS) entry which is preliminary data.</text>
</comment>
<dbReference type="Gene3D" id="3.60.20.10">
    <property type="entry name" value="Glutamine Phosphoribosylpyrophosphate, subunit 1, domain 1"/>
    <property type="match status" value="1"/>
</dbReference>
<organism evidence="7 8">
    <name type="scientific">Neoroseomonas soli</name>
    <dbReference type="NCBI Taxonomy" id="1081025"/>
    <lineage>
        <taxon>Bacteria</taxon>
        <taxon>Pseudomonadati</taxon>
        <taxon>Pseudomonadota</taxon>
        <taxon>Alphaproteobacteria</taxon>
        <taxon>Acetobacterales</taxon>
        <taxon>Acetobacteraceae</taxon>
        <taxon>Neoroseomonas</taxon>
    </lineage>
</organism>
<dbReference type="InterPro" id="IPR043146">
    <property type="entry name" value="Penicillin_amidase_N_B-knob"/>
</dbReference>
<dbReference type="CDD" id="cd03747">
    <property type="entry name" value="Ntn_PGA_like"/>
    <property type="match status" value="1"/>
</dbReference>
<dbReference type="InterPro" id="IPR043147">
    <property type="entry name" value="Penicillin_amidase_A-knob"/>
</dbReference>
<dbReference type="GO" id="GO:0017000">
    <property type="term" value="P:antibiotic biosynthetic process"/>
    <property type="evidence" value="ECO:0007669"/>
    <property type="project" value="InterPro"/>
</dbReference>
<dbReference type="AlphaFoldDB" id="A0A9X9WYM1"/>
<dbReference type="Gene3D" id="2.30.120.10">
    <property type="match status" value="1"/>
</dbReference>
<feature type="binding site" evidence="5">
    <location>
        <position position="379"/>
    </location>
    <ligand>
        <name>Ca(2+)</name>
        <dbReference type="ChEBI" id="CHEBI:29108"/>
    </ligand>
</feature>
<gene>
    <name evidence="7" type="ORF">GXW76_13795</name>
</gene>
<keyword evidence="5" id="KW-0479">Metal-binding</keyword>